<dbReference type="GeneID" id="76198942"/>
<evidence type="ECO:0000313" key="3">
    <source>
        <dbReference type="EMBL" id="MFC7189373.1"/>
    </source>
</evidence>
<evidence type="ECO:0000313" key="4">
    <source>
        <dbReference type="Proteomes" id="UP001596417"/>
    </source>
</evidence>
<protein>
    <submittedName>
        <fullName evidence="3">Universal stress protein</fullName>
    </submittedName>
</protein>
<dbReference type="AlphaFoldDB" id="A0ABD5YJE1"/>
<dbReference type="SUPFAM" id="SSF52402">
    <property type="entry name" value="Adenine nucleotide alpha hydrolases-like"/>
    <property type="match status" value="1"/>
</dbReference>
<reference evidence="3 4" key="1">
    <citation type="journal article" date="2019" name="Int. J. Syst. Evol. Microbiol.">
        <title>The Global Catalogue of Microorganisms (GCM) 10K type strain sequencing project: providing services to taxonomists for standard genome sequencing and annotation.</title>
        <authorList>
            <consortium name="The Broad Institute Genomics Platform"/>
            <consortium name="The Broad Institute Genome Sequencing Center for Infectious Disease"/>
            <person name="Wu L."/>
            <person name="Ma J."/>
        </authorList>
    </citation>
    <scope>NUCLEOTIDE SEQUENCE [LARGE SCALE GENOMIC DNA]</scope>
    <source>
        <strain evidence="3 4">RDMS1</strain>
    </source>
</reference>
<evidence type="ECO:0000256" key="1">
    <source>
        <dbReference type="ARBA" id="ARBA00008791"/>
    </source>
</evidence>
<sequence length="136" mass="14464">MVGILLATDGSECAKRAGDHAINIANDREVPLHVLCVVDCREFDETALSSSELACIQAEDHGHECVADVADEARAAGLNVVTDVRHGIPEQSIIAYADKISANIIVMGEHGDHTEHLSGVGRRVKADSGRKTIVIT</sequence>
<dbReference type="Proteomes" id="UP001596417">
    <property type="component" value="Unassembled WGS sequence"/>
</dbReference>
<dbReference type="PANTHER" id="PTHR46268:SF6">
    <property type="entry name" value="UNIVERSAL STRESS PROTEIN UP12"/>
    <property type="match status" value="1"/>
</dbReference>
<dbReference type="PRINTS" id="PR01438">
    <property type="entry name" value="UNVRSLSTRESS"/>
</dbReference>
<comment type="similarity">
    <text evidence="1">Belongs to the universal stress protein A family.</text>
</comment>
<dbReference type="InterPro" id="IPR006016">
    <property type="entry name" value="UspA"/>
</dbReference>
<dbReference type="EMBL" id="JBHTAX010000001">
    <property type="protein sequence ID" value="MFC7189373.1"/>
    <property type="molecule type" value="Genomic_DNA"/>
</dbReference>
<proteinExistence type="inferred from homology"/>
<evidence type="ECO:0000259" key="2">
    <source>
        <dbReference type="Pfam" id="PF00582"/>
    </source>
</evidence>
<dbReference type="Gene3D" id="3.40.50.620">
    <property type="entry name" value="HUPs"/>
    <property type="match status" value="1"/>
</dbReference>
<dbReference type="CDD" id="cd00293">
    <property type="entry name" value="USP-like"/>
    <property type="match status" value="1"/>
</dbReference>
<dbReference type="Pfam" id="PF00582">
    <property type="entry name" value="Usp"/>
    <property type="match status" value="1"/>
</dbReference>
<accession>A0ABD5YJE1</accession>
<keyword evidence="4" id="KW-1185">Reference proteome</keyword>
<dbReference type="InterPro" id="IPR006015">
    <property type="entry name" value="Universal_stress_UspA"/>
</dbReference>
<name>A0ABD5YJE1_9EURY</name>
<comment type="caution">
    <text evidence="3">The sequence shown here is derived from an EMBL/GenBank/DDBJ whole genome shotgun (WGS) entry which is preliminary data.</text>
</comment>
<dbReference type="RefSeq" id="WP_248905431.1">
    <property type="nucleotide sequence ID" value="NZ_CP109979.1"/>
</dbReference>
<feature type="domain" description="UspA" evidence="2">
    <location>
        <begin position="4"/>
        <end position="116"/>
    </location>
</feature>
<dbReference type="InterPro" id="IPR014729">
    <property type="entry name" value="Rossmann-like_a/b/a_fold"/>
</dbReference>
<dbReference type="PANTHER" id="PTHR46268">
    <property type="entry name" value="STRESS RESPONSE PROTEIN NHAX"/>
    <property type="match status" value="1"/>
</dbReference>
<gene>
    <name evidence="3" type="ORF">ACFQL7_05600</name>
</gene>
<organism evidence="3 4">
    <name type="scientific">Halocatena marina</name>
    <dbReference type="NCBI Taxonomy" id="2934937"/>
    <lineage>
        <taxon>Archaea</taxon>
        <taxon>Methanobacteriati</taxon>
        <taxon>Methanobacteriota</taxon>
        <taxon>Stenosarchaea group</taxon>
        <taxon>Halobacteria</taxon>
        <taxon>Halobacteriales</taxon>
        <taxon>Natronomonadaceae</taxon>
        <taxon>Halocatena</taxon>
    </lineage>
</organism>